<evidence type="ECO:0000256" key="1">
    <source>
        <dbReference type="ARBA" id="ARBA00022490"/>
    </source>
</evidence>
<protein>
    <recommendedName>
        <fullName evidence="8">Probable molybdenum cofactor guanylyltransferase</fullName>
        <shortName evidence="8">MoCo guanylyltransferase</shortName>
        <ecNumber evidence="8">2.7.7.77</ecNumber>
    </recommendedName>
    <alternativeName>
        <fullName evidence="8">GTP:molybdopterin guanylyltransferase</fullName>
    </alternativeName>
    <alternativeName>
        <fullName evidence="8">Mo-MPT guanylyltransferase</fullName>
    </alternativeName>
    <alternativeName>
        <fullName evidence="8">Molybdopterin guanylyltransferase</fullName>
    </alternativeName>
    <alternativeName>
        <fullName evidence="8">Molybdopterin-guanine dinucleotide synthase</fullName>
        <shortName evidence="8">MGD synthase</shortName>
    </alternativeName>
</protein>
<dbReference type="GO" id="GO:0046872">
    <property type="term" value="F:metal ion binding"/>
    <property type="evidence" value="ECO:0007669"/>
    <property type="project" value="UniProtKB-KW"/>
</dbReference>
<dbReference type="PANTHER" id="PTHR19136">
    <property type="entry name" value="MOLYBDENUM COFACTOR GUANYLYLTRANSFERASE"/>
    <property type="match status" value="1"/>
</dbReference>
<dbReference type="OrthoDB" id="9788394at2"/>
<feature type="binding site" evidence="8">
    <location>
        <position position="66"/>
    </location>
    <ligand>
        <name>GTP</name>
        <dbReference type="ChEBI" id="CHEBI:37565"/>
    </ligand>
</feature>
<evidence type="ECO:0000313" key="11">
    <source>
        <dbReference type="Proteomes" id="UP000192602"/>
    </source>
</evidence>
<dbReference type="EMBL" id="FWWZ01000001">
    <property type="protein sequence ID" value="SMC08532.1"/>
    <property type="molecule type" value="Genomic_DNA"/>
</dbReference>
<feature type="binding site" evidence="8">
    <location>
        <position position="93"/>
    </location>
    <ligand>
        <name>GTP</name>
        <dbReference type="ChEBI" id="CHEBI:37565"/>
    </ligand>
</feature>
<dbReference type="AlphaFoldDB" id="A0A1W1WQP5"/>
<keyword evidence="3 8" id="KW-0479">Metal-binding</keyword>
<proteinExistence type="inferred from homology"/>
<organism evidence="10 11">
    <name type="scientific">Nitratiruptor tergarcus DSM 16512</name>
    <dbReference type="NCBI Taxonomy" id="1069081"/>
    <lineage>
        <taxon>Bacteria</taxon>
        <taxon>Pseudomonadati</taxon>
        <taxon>Campylobacterota</taxon>
        <taxon>Epsilonproteobacteria</taxon>
        <taxon>Nautiliales</taxon>
        <taxon>Nitratiruptoraceae</taxon>
        <taxon>Nitratiruptor</taxon>
    </lineage>
</organism>
<comment type="cofactor">
    <cofactor evidence="8">
        <name>Mg(2+)</name>
        <dbReference type="ChEBI" id="CHEBI:18420"/>
    </cofactor>
</comment>
<evidence type="ECO:0000259" key="9">
    <source>
        <dbReference type="Pfam" id="PF12804"/>
    </source>
</evidence>
<evidence type="ECO:0000256" key="4">
    <source>
        <dbReference type="ARBA" id="ARBA00022741"/>
    </source>
</evidence>
<dbReference type="GO" id="GO:0005525">
    <property type="term" value="F:GTP binding"/>
    <property type="evidence" value="ECO:0007669"/>
    <property type="project" value="UniProtKB-UniRule"/>
</dbReference>
<evidence type="ECO:0000256" key="6">
    <source>
        <dbReference type="ARBA" id="ARBA00023134"/>
    </source>
</evidence>
<evidence type="ECO:0000256" key="3">
    <source>
        <dbReference type="ARBA" id="ARBA00022723"/>
    </source>
</evidence>
<evidence type="ECO:0000256" key="7">
    <source>
        <dbReference type="ARBA" id="ARBA00023150"/>
    </source>
</evidence>
<feature type="binding site" evidence="8">
    <location>
        <position position="93"/>
    </location>
    <ligand>
        <name>Mg(2+)</name>
        <dbReference type="ChEBI" id="CHEBI:18420"/>
    </ligand>
</feature>
<comment type="function">
    <text evidence="8">Transfers a GMP moiety from GTP to Mo-molybdopterin (Mo-MPT) cofactor (Moco or molybdenum cofactor) to form Mo-molybdopterin guanine dinucleotide (Mo-MGD) cofactor.</text>
</comment>
<dbReference type="Pfam" id="PF12804">
    <property type="entry name" value="NTP_transf_3"/>
    <property type="match status" value="1"/>
</dbReference>
<comment type="caution">
    <text evidence="8">Lacks conserved residue(s) required for the propagation of feature annotation.</text>
</comment>
<comment type="similarity">
    <text evidence="8">Belongs to the MobA family.</text>
</comment>
<dbReference type="GO" id="GO:0005737">
    <property type="term" value="C:cytoplasm"/>
    <property type="evidence" value="ECO:0007669"/>
    <property type="project" value="UniProtKB-SubCell"/>
</dbReference>
<reference evidence="11" key="1">
    <citation type="submission" date="2017-04" db="EMBL/GenBank/DDBJ databases">
        <authorList>
            <person name="Varghese N."/>
            <person name="Submissions S."/>
        </authorList>
    </citation>
    <scope>NUCLEOTIDE SEQUENCE [LARGE SCALE GENOMIC DNA]</scope>
    <source>
        <strain evidence="11">DSM 16512</strain>
    </source>
</reference>
<sequence>MKKFSIPCIIFAGGKSSRMGKDKSLLLFGDKPLIQYQYERLSLMFEKVYISSKSDKFDFKAPLILDSSKVYAPTPAFLDIFEKVYEFFALSVDTPFINQTVIEKLITEAKKHPHKDAIIAQTDFPHPLIGIYRKSIAPKIEETIKKQNYKLNAILKEADTQFVEFKEDERFLNLNYPQDFQKALQLKKVLL</sequence>
<keyword evidence="1 8" id="KW-0963">Cytoplasm</keyword>
<dbReference type="Gene3D" id="3.90.550.10">
    <property type="entry name" value="Spore Coat Polysaccharide Biosynthesis Protein SpsA, Chain A"/>
    <property type="match status" value="1"/>
</dbReference>
<dbReference type="InterPro" id="IPR013482">
    <property type="entry name" value="Molybde_CF_guanTrfase"/>
</dbReference>
<dbReference type="STRING" id="1069081.SAMN05660197_0285"/>
<feature type="domain" description="MobA-like NTP transferase" evidence="9">
    <location>
        <begin position="8"/>
        <end position="158"/>
    </location>
</feature>
<dbReference type="InterPro" id="IPR029044">
    <property type="entry name" value="Nucleotide-diphossugar_trans"/>
</dbReference>
<dbReference type="Proteomes" id="UP000192602">
    <property type="component" value="Unassembled WGS sequence"/>
</dbReference>
<dbReference type="InterPro" id="IPR025877">
    <property type="entry name" value="MobA-like_NTP_Trfase"/>
</dbReference>
<dbReference type="GO" id="GO:0061603">
    <property type="term" value="F:molybdenum cofactor guanylyltransferase activity"/>
    <property type="evidence" value="ECO:0007669"/>
    <property type="project" value="UniProtKB-EC"/>
</dbReference>
<evidence type="ECO:0000256" key="8">
    <source>
        <dbReference type="HAMAP-Rule" id="MF_00316"/>
    </source>
</evidence>
<keyword evidence="5 8" id="KW-0460">Magnesium</keyword>
<keyword evidence="11" id="KW-1185">Reference proteome</keyword>
<evidence type="ECO:0000256" key="5">
    <source>
        <dbReference type="ARBA" id="ARBA00022842"/>
    </source>
</evidence>
<evidence type="ECO:0000256" key="2">
    <source>
        <dbReference type="ARBA" id="ARBA00022679"/>
    </source>
</evidence>
<feature type="binding site" evidence="8">
    <location>
        <begin position="11"/>
        <end position="13"/>
    </location>
    <ligand>
        <name>GTP</name>
        <dbReference type="ChEBI" id="CHEBI:37565"/>
    </ligand>
</feature>
<keyword evidence="4 8" id="KW-0547">Nucleotide-binding</keyword>
<keyword evidence="6 8" id="KW-0342">GTP-binding</keyword>
<keyword evidence="7 8" id="KW-0501">Molybdenum cofactor biosynthesis</keyword>
<dbReference type="HAMAP" id="MF_00316">
    <property type="entry name" value="MobA"/>
    <property type="match status" value="1"/>
</dbReference>
<dbReference type="EC" id="2.7.7.77" evidence="8"/>
<keyword evidence="2 8" id="KW-0808">Transferase</keyword>
<dbReference type="SUPFAM" id="SSF53448">
    <property type="entry name" value="Nucleotide-diphospho-sugar transferases"/>
    <property type="match status" value="1"/>
</dbReference>
<comment type="subcellular location">
    <subcellularLocation>
        <location evidence="8">Cytoplasm</location>
    </subcellularLocation>
</comment>
<dbReference type="NCBIfam" id="NF001837">
    <property type="entry name" value="PRK00560.1"/>
    <property type="match status" value="1"/>
</dbReference>
<dbReference type="RefSeq" id="WP_084274808.1">
    <property type="nucleotide sequence ID" value="NZ_AP026671.1"/>
</dbReference>
<name>A0A1W1WQP5_9BACT</name>
<comment type="catalytic activity">
    <reaction evidence="8">
        <text>Mo-molybdopterin + GTP + H(+) = Mo-molybdopterin guanine dinucleotide + diphosphate</text>
        <dbReference type="Rhea" id="RHEA:34243"/>
        <dbReference type="ChEBI" id="CHEBI:15378"/>
        <dbReference type="ChEBI" id="CHEBI:33019"/>
        <dbReference type="ChEBI" id="CHEBI:37565"/>
        <dbReference type="ChEBI" id="CHEBI:71302"/>
        <dbReference type="ChEBI" id="CHEBI:71310"/>
        <dbReference type="EC" id="2.7.7.77"/>
    </reaction>
</comment>
<feature type="binding site" evidence="8">
    <location>
        <position position="23"/>
    </location>
    <ligand>
        <name>GTP</name>
        <dbReference type="ChEBI" id="CHEBI:37565"/>
    </ligand>
</feature>
<accession>A0A1W1WQP5</accession>
<evidence type="ECO:0000313" key="10">
    <source>
        <dbReference type="EMBL" id="SMC08532.1"/>
    </source>
</evidence>
<dbReference type="CDD" id="cd02503">
    <property type="entry name" value="MobA"/>
    <property type="match status" value="1"/>
</dbReference>
<gene>
    <name evidence="8" type="primary">mobA</name>
    <name evidence="10" type="ORF">SAMN05660197_0285</name>
</gene>
<dbReference type="GO" id="GO:0006777">
    <property type="term" value="P:Mo-molybdopterin cofactor biosynthetic process"/>
    <property type="evidence" value="ECO:0007669"/>
    <property type="project" value="UniProtKB-KW"/>
</dbReference>
<dbReference type="PANTHER" id="PTHR19136:SF81">
    <property type="entry name" value="MOLYBDENUM COFACTOR GUANYLYLTRANSFERASE"/>
    <property type="match status" value="1"/>
</dbReference>
<comment type="domain">
    <text evidence="8">The N-terminal domain determines nucleotide recognition and specific binding, while the C-terminal domain determines the specific binding to the target protein.</text>
</comment>